<dbReference type="HOGENOM" id="CLU_1439285_0_0_0"/>
<dbReference type="KEGG" id="trd:THERU_02925"/>
<evidence type="ECO:0000313" key="1">
    <source>
        <dbReference type="EMBL" id="AHE95808.1"/>
    </source>
</evidence>
<evidence type="ECO:0000313" key="2">
    <source>
        <dbReference type="Proteomes" id="UP000018914"/>
    </source>
</evidence>
<dbReference type="OrthoDB" id="12639at2"/>
<accession>W0DFK4</accession>
<organism evidence="2">
    <name type="scientific">Thermocrinis ruber</name>
    <dbReference type="NCBI Taxonomy" id="75906"/>
    <lineage>
        <taxon>Bacteria</taxon>
        <taxon>Pseudomonadati</taxon>
        <taxon>Aquificota</taxon>
        <taxon>Aquificia</taxon>
        <taxon>Aquificales</taxon>
        <taxon>Aquificaceae</taxon>
        <taxon>Thermocrinis</taxon>
    </lineage>
</organism>
<dbReference type="EMBL" id="CP007028">
    <property type="protein sequence ID" value="AHE95808.1"/>
    <property type="molecule type" value="Genomic_DNA"/>
</dbReference>
<dbReference type="Proteomes" id="UP000018914">
    <property type="component" value="Chromosome"/>
</dbReference>
<protein>
    <submittedName>
        <fullName evidence="1">Uncharacterized protein</fullName>
    </submittedName>
</protein>
<keyword evidence="2" id="KW-1185">Reference proteome</keyword>
<reference evidence="1 2" key="1">
    <citation type="submission" date="2013-12" db="EMBL/GenBank/DDBJ databases">
        <authorList>
            <consortium name="DOE Joint Genome Institute"/>
            <person name="Eisen J."/>
            <person name="Huntemann M."/>
            <person name="Han J."/>
            <person name="Chen A."/>
            <person name="Kyrpides N."/>
            <person name="Mavromatis K."/>
            <person name="Markowitz V."/>
            <person name="Palaniappan K."/>
            <person name="Ivanova N."/>
            <person name="Schaumberg A."/>
            <person name="Pati A."/>
            <person name="Liolios K."/>
            <person name="Nordberg H.P."/>
            <person name="Cantor M.N."/>
            <person name="Hua S.X."/>
            <person name="Woyke T."/>
        </authorList>
    </citation>
    <scope>NUCLEOTIDE SEQUENCE [LARGE SCALE GENOMIC DNA]</scope>
    <source>
        <strain evidence="1 2">DSM 23557</strain>
    </source>
</reference>
<proteinExistence type="predicted"/>
<dbReference type="STRING" id="75906.THERU_02925"/>
<dbReference type="AlphaFoldDB" id="W0DFK4"/>
<sequence length="189" mass="21425">MICLTHLELCPHCKRIALKVCEYDEPYPRVEAECQCCGYKVYDKPMRLNKEDFKEILDKLGRKLVGSQCVDDRCGSQKVIRLINEGSYSEFRCLECGAEWNTDELKKAIAKVKGIQNAVKDGNRLLEVLKAGEGECPLCGWDIGHLHSGYATVVECFVCGYHNTVEEYVPNIDLTTLNCPEYEYSEEPG</sequence>
<name>W0DFK4_9AQUI</name>
<gene>
    <name evidence="1" type="ORF">THERU_02925</name>
</gene>
<dbReference type="RefSeq" id="WP_025305785.1">
    <property type="nucleotide sequence ID" value="NZ_CP007028.1"/>
</dbReference>